<evidence type="ECO:0000313" key="8">
    <source>
        <dbReference type="EMBL" id="KZP00733.1"/>
    </source>
</evidence>
<dbReference type="FunFam" id="1.20.1250.20:FF:000196">
    <property type="entry name" value="MFS toxin efflux pump (AflT)"/>
    <property type="match status" value="1"/>
</dbReference>
<dbReference type="InterPro" id="IPR020846">
    <property type="entry name" value="MFS_dom"/>
</dbReference>
<dbReference type="SUPFAM" id="SSF103473">
    <property type="entry name" value="MFS general substrate transporter"/>
    <property type="match status" value="1"/>
</dbReference>
<feature type="transmembrane region" description="Helical" evidence="6">
    <location>
        <begin position="318"/>
        <end position="341"/>
    </location>
</feature>
<dbReference type="InterPro" id="IPR011701">
    <property type="entry name" value="MFS"/>
</dbReference>
<feature type="transmembrane region" description="Helical" evidence="6">
    <location>
        <begin position="204"/>
        <end position="226"/>
    </location>
</feature>
<dbReference type="EMBL" id="KV417268">
    <property type="protein sequence ID" value="KZP00733.1"/>
    <property type="molecule type" value="Genomic_DNA"/>
</dbReference>
<evidence type="ECO:0000256" key="2">
    <source>
        <dbReference type="ARBA" id="ARBA00022692"/>
    </source>
</evidence>
<keyword evidence="9" id="KW-1185">Reference proteome</keyword>
<feature type="transmembrane region" description="Helical" evidence="6">
    <location>
        <begin position="353"/>
        <end position="372"/>
    </location>
</feature>
<reference evidence="8 9" key="1">
    <citation type="journal article" date="2016" name="Mol. Biol. Evol.">
        <title>Comparative Genomics of Early-Diverging Mushroom-Forming Fungi Provides Insights into the Origins of Lignocellulose Decay Capabilities.</title>
        <authorList>
            <person name="Nagy L.G."/>
            <person name="Riley R."/>
            <person name="Tritt A."/>
            <person name="Adam C."/>
            <person name="Daum C."/>
            <person name="Floudas D."/>
            <person name="Sun H."/>
            <person name="Yadav J.S."/>
            <person name="Pangilinan J."/>
            <person name="Larsson K.H."/>
            <person name="Matsuura K."/>
            <person name="Barry K."/>
            <person name="Labutti K."/>
            <person name="Kuo R."/>
            <person name="Ohm R.A."/>
            <person name="Bhattacharya S.S."/>
            <person name="Shirouzu T."/>
            <person name="Yoshinaga Y."/>
            <person name="Martin F.M."/>
            <person name="Grigoriev I.V."/>
            <person name="Hibbett D.S."/>
        </authorList>
    </citation>
    <scope>NUCLEOTIDE SEQUENCE [LARGE SCALE GENOMIC DNA]</scope>
    <source>
        <strain evidence="8 9">TUFC12733</strain>
    </source>
</reference>
<proteinExistence type="predicted"/>
<dbReference type="Pfam" id="PF07690">
    <property type="entry name" value="MFS_1"/>
    <property type="match status" value="1"/>
</dbReference>
<protein>
    <submittedName>
        <fullName evidence="8">MFS aflatoxin efflux pump</fullName>
    </submittedName>
</protein>
<dbReference type="InterPro" id="IPR036259">
    <property type="entry name" value="MFS_trans_sf"/>
</dbReference>
<feature type="transmembrane region" description="Helical" evidence="6">
    <location>
        <begin position="410"/>
        <end position="435"/>
    </location>
</feature>
<evidence type="ECO:0000256" key="6">
    <source>
        <dbReference type="SAM" id="Phobius"/>
    </source>
</evidence>
<dbReference type="Gene3D" id="1.20.1250.20">
    <property type="entry name" value="MFS general substrate transporter like domains"/>
    <property type="match status" value="1"/>
</dbReference>
<dbReference type="Gene3D" id="1.20.1720.10">
    <property type="entry name" value="Multidrug resistance protein D"/>
    <property type="match status" value="1"/>
</dbReference>
<keyword evidence="4 6" id="KW-0472">Membrane</keyword>
<comment type="subcellular location">
    <subcellularLocation>
        <location evidence="1">Membrane</location>
        <topology evidence="1">Multi-pass membrane protein</topology>
    </subcellularLocation>
</comment>
<dbReference type="PANTHER" id="PTHR23501:SF201">
    <property type="entry name" value="MFS AFLATOXIN EFFLUX PUMP"/>
    <property type="match status" value="1"/>
</dbReference>
<dbReference type="FunFam" id="1.20.1720.10:FF:000012">
    <property type="entry name" value="MFS toxin efflux pump (AflT)"/>
    <property type="match status" value="1"/>
</dbReference>
<evidence type="ECO:0000256" key="1">
    <source>
        <dbReference type="ARBA" id="ARBA00004141"/>
    </source>
</evidence>
<evidence type="ECO:0000259" key="7">
    <source>
        <dbReference type="PROSITE" id="PS50850"/>
    </source>
</evidence>
<dbReference type="PROSITE" id="PS50850">
    <property type="entry name" value="MFS"/>
    <property type="match status" value="1"/>
</dbReference>
<keyword evidence="2 6" id="KW-0812">Transmembrane</keyword>
<feature type="transmembrane region" description="Helical" evidence="6">
    <location>
        <begin position="141"/>
        <end position="165"/>
    </location>
</feature>
<dbReference type="Proteomes" id="UP000076738">
    <property type="component" value="Unassembled WGS sequence"/>
</dbReference>
<gene>
    <name evidence="8" type="ORF">CALVIDRAFT_533070</name>
</gene>
<sequence>MSSSPQPPIDGQTKQPDASELQEKGEMSGQQPVDAPSEEHAYPSAGRLAVILAGINLAYFLVALDSTIIATAIPRITDEFNSLDDIGWYGSAYLLTSCTFQLMFGKLYTLFSVKGVFLVAFSLFELGSLICATAPNSIAMIFGRAIAGLGSAGIMNGLFIIMAACIPLRNRAIFAGIAGALRGIASVIGPILGGAFTDNITWRWCFYINLPIGALTFVVVIFFLQVPGPKNKRVSNWKDTFLNMDPIGTALFMPAIVCLLLALQWGGLVYAWSNAHIIVLLVLFALLTIGFIAVQVVDGRKLSTTIPTQLITQRTVAAGTWWIFCVGSGFFLLVFYIPVWFQAIQDDSAQTSGIHQLPLILGITVITIVAGIGVRIIGYYVPFMILSSILLSIGSGLLTTFKVNTSSSAWIGYQVLAGCGIGFGIAAPIIAVQAVLPENLTAMGTSLIMFSMTLGGAIFISAGQSVFTTALVRNLSSTVPNISAQMIVSSGATELHNLVPQQYLAAVLVAYNDAITEAFKVALVLACLSAPAALFMEWKSVKKAKPDGTAGAQESAGARA</sequence>
<feature type="transmembrane region" description="Helical" evidence="6">
    <location>
        <begin position="48"/>
        <end position="74"/>
    </location>
</feature>
<feature type="transmembrane region" description="Helical" evidence="6">
    <location>
        <begin position="277"/>
        <end position="297"/>
    </location>
</feature>
<feature type="transmembrane region" description="Helical" evidence="6">
    <location>
        <begin position="379"/>
        <end position="398"/>
    </location>
</feature>
<feature type="transmembrane region" description="Helical" evidence="6">
    <location>
        <begin position="247"/>
        <end position="271"/>
    </location>
</feature>
<feature type="domain" description="Major facilitator superfamily (MFS) profile" evidence="7">
    <location>
        <begin position="51"/>
        <end position="541"/>
    </location>
</feature>
<organism evidence="8 9">
    <name type="scientific">Calocera viscosa (strain TUFC12733)</name>
    <dbReference type="NCBI Taxonomy" id="1330018"/>
    <lineage>
        <taxon>Eukaryota</taxon>
        <taxon>Fungi</taxon>
        <taxon>Dikarya</taxon>
        <taxon>Basidiomycota</taxon>
        <taxon>Agaricomycotina</taxon>
        <taxon>Dacrymycetes</taxon>
        <taxon>Dacrymycetales</taxon>
        <taxon>Dacrymycetaceae</taxon>
        <taxon>Calocera</taxon>
    </lineage>
</organism>
<evidence type="ECO:0000313" key="9">
    <source>
        <dbReference type="Proteomes" id="UP000076738"/>
    </source>
</evidence>
<dbReference type="GO" id="GO:0005886">
    <property type="term" value="C:plasma membrane"/>
    <property type="evidence" value="ECO:0007669"/>
    <property type="project" value="TreeGrafter"/>
</dbReference>
<dbReference type="CDD" id="cd17502">
    <property type="entry name" value="MFS_Azr1_MDR_like"/>
    <property type="match status" value="1"/>
</dbReference>
<dbReference type="GO" id="GO:0022857">
    <property type="term" value="F:transmembrane transporter activity"/>
    <property type="evidence" value="ECO:0007669"/>
    <property type="project" value="InterPro"/>
</dbReference>
<feature type="transmembrane region" description="Helical" evidence="6">
    <location>
        <begin position="116"/>
        <end position="135"/>
    </location>
</feature>
<feature type="region of interest" description="Disordered" evidence="5">
    <location>
        <begin position="1"/>
        <end position="39"/>
    </location>
</feature>
<dbReference type="OrthoDB" id="10021397at2759"/>
<dbReference type="PANTHER" id="PTHR23501">
    <property type="entry name" value="MAJOR FACILITATOR SUPERFAMILY"/>
    <property type="match status" value="1"/>
</dbReference>
<accession>A0A167RB02</accession>
<feature type="transmembrane region" description="Helical" evidence="6">
    <location>
        <begin position="172"/>
        <end position="192"/>
    </location>
</feature>
<keyword evidence="3 6" id="KW-1133">Transmembrane helix</keyword>
<name>A0A167RB02_CALVF</name>
<evidence type="ECO:0000256" key="4">
    <source>
        <dbReference type="ARBA" id="ARBA00023136"/>
    </source>
</evidence>
<evidence type="ECO:0000256" key="3">
    <source>
        <dbReference type="ARBA" id="ARBA00022989"/>
    </source>
</evidence>
<feature type="transmembrane region" description="Helical" evidence="6">
    <location>
        <begin position="86"/>
        <end position="104"/>
    </location>
</feature>
<dbReference type="AlphaFoldDB" id="A0A167RB02"/>
<evidence type="ECO:0000256" key="5">
    <source>
        <dbReference type="SAM" id="MobiDB-lite"/>
    </source>
</evidence>
<feature type="transmembrane region" description="Helical" evidence="6">
    <location>
        <begin position="447"/>
        <end position="467"/>
    </location>
</feature>